<organism evidence="2 3">
    <name type="scientific">Bacillus cereus</name>
    <dbReference type="NCBI Taxonomy" id="1396"/>
    <lineage>
        <taxon>Bacteria</taxon>
        <taxon>Bacillati</taxon>
        <taxon>Bacillota</taxon>
        <taxon>Bacilli</taxon>
        <taxon>Bacillales</taxon>
        <taxon>Bacillaceae</taxon>
        <taxon>Bacillus</taxon>
        <taxon>Bacillus cereus group</taxon>
    </lineage>
</organism>
<reference evidence="2 3" key="1">
    <citation type="submission" date="2017-09" db="EMBL/GenBank/DDBJ databases">
        <title>Large-scale bioinformatics analysis of Bacillus genomes uncovers conserved roles of natural products in bacterial physiology.</title>
        <authorList>
            <consortium name="Agbiome Team Llc"/>
            <person name="Bleich R.M."/>
            <person name="Grubbs K.J."/>
            <person name="Santa Maria K.C."/>
            <person name="Allen S.E."/>
            <person name="Farag S."/>
            <person name="Shank E.A."/>
            <person name="Bowers A."/>
        </authorList>
    </citation>
    <scope>NUCLEOTIDE SEQUENCE [LARGE SCALE GENOMIC DNA]</scope>
    <source>
        <strain evidence="2 3">AFS040105</strain>
    </source>
</reference>
<dbReference type="AlphaFoldDB" id="A0A2C1LYH6"/>
<evidence type="ECO:0000259" key="1">
    <source>
        <dbReference type="Pfam" id="PF12323"/>
    </source>
</evidence>
<accession>A0A2C1LYH6</accession>
<gene>
    <name evidence="2" type="ORF">COD19_10790</name>
</gene>
<dbReference type="EMBL" id="NUMG01000010">
    <property type="protein sequence ID" value="PGU02815.1"/>
    <property type="molecule type" value="Genomic_DNA"/>
</dbReference>
<evidence type="ECO:0000313" key="3">
    <source>
        <dbReference type="Proteomes" id="UP000225766"/>
    </source>
</evidence>
<protein>
    <recommendedName>
        <fullName evidence="1">Transposase putative helix-turn-helix domain-containing protein</fullName>
    </recommendedName>
</protein>
<comment type="caution">
    <text evidence="2">The sequence shown here is derived from an EMBL/GenBank/DDBJ whole genome shotgun (WGS) entry which is preliminary data.</text>
</comment>
<sequence length="37" mass="4308">MQPVLVNKTYKFRIYPNKKQEIVIAKMVGPIALYVTI</sequence>
<dbReference type="Pfam" id="PF12323">
    <property type="entry name" value="HTH_OrfB_IS605"/>
    <property type="match status" value="1"/>
</dbReference>
<name>A0A2C1LYH6_BACCE</name>
<proteinExistence type="predicted"/>
<dbReference type="InterPro" id="IPR021027">
    <property type="entry name" value="Transposase_put_HTH"/>
</dbReference>
<dbReference type="Proteomes" id="UP000225766">
    <property type="component" value="Unassembled WGS sequence"/>
</dbReference>
<feature type="domain" description="Transposase putative helix-turn-helix" evidence="1">
    <location>
        <begin position="6"/>
        <end position="29"/>
    </location>
</feature>
<evidence type="ECO:0000313" key="2">
    <source>
        <dbReference type="EMBL" id="PGU02815.1"/>
    </source>
</evidence>